<comment type="caution">
    <text evidence="3">The sequence shown here is derived from an EMBL/GenBank/DDBJ whole genome shotgun (WGS) entry which is preliminary data.</text>
</comment>
<dbReference type="Gene3D" id="3.90.25.10">
    <property type="entry name" value="UDP-galactose 4-epimerase, domain 1"/>
    <property type="match status" value="1"/>
</dbReference>
<dbReference type="PANTHER" id="PTHR43000">
    <property type="entry name" value="DTDP-D-GLUCOSE 4,6-DEHYDRATASE-RELATED"/>
    <property type="match status" value="1"/>
</dbReference>
<gene>
    <name evidence="3" type="ORF">HMA55_05965</name>
</gene>
<comment type="similarity">
    <text evidence="1">Belongs to the NAD(P)-dependent epimerase/dehydratase family.</text>
</comment>
<dbReference type="Proteomes" id="UP000577408">
    <property type="component" value="Unassembled WGS sequence"/>
</dbReference>
<dbReference type="InterPro" id="IPR036291">
    <property type="entry name" value="NAD(P)-bd_dom_sf"/>
</dbReference>
<dbReference type="EMBL" id="JABFED010000003">
    <property type="protein sequence ID" value="MBA1837449.1"/>
    <property type="molecule type" value="Genomic_DNA"/>
</dbReference>
<dbReference type="SUPFAM" id="SSF51735">
    <property type="entry name" value="NAD(P)-binding Rossmann-fold domains"/>
    <property type="match status" value="1"/>
</dbReference>
<dbReference type="AlphaFoldDB" id="A0A7H0KBN5"/>
<evidence type="ECO:0000259" key="2">
    <source>
        <dbReference type="Pfam" id="PF01370"/>
    </source>
</evidence>
<sequence length="398" mass="44419">MKIAVLGGDGFCGWPASLHLSDLGHEVTIVDNLSRRRIDEELGAESLTPIASIDDRLSAWRDVSGKEIRFDNIDVAQDYDALLAFLKDFQPDTVIHFAEQRAAPYSMKNPRNKRYTVDNNVNATHNLLTAIVESGQDIHVVHLGTMGVYGYGTAGMKIPEGYLDIQVDAGENGIVEQQILYPTNPGSVYHMTKVLDQHLFAYYAKNDELRITDLHQGIIWGTNTPQTIRDERLVNRFDYDGDYGTVLNRFLMQAAIGYPLTVHGTGGQTRAFIHIRDMARCIQLAVENPPARGERVKIFNQMTETHRVRDLAELVAKIADAEVQMVPNPRKESAENELHVVNDAFLDLGLEPTKLEEGLLVEVEEVAKKYADRADRSKIPARSLWTAAQSAGVPQGEK</sequence>
<evidence type="ECO:0000313" key="3">
    <source>
        <dbReference type="EMBL" id="MBA1837449.1"/>
    </source>
</evidence>
<dbReference type="InterPro" id="IPR001509">
    <property type="entry name" value="Epimerase_deHydtase"/>
</dbReference>
<dbReference type="RefSeq" id="WP_181192167.1">
    <property type="nucleotide sequence ID" value="NZ_JABFED010000003.1"/>
</dbReference>
<proteinExistence type="inferred from homology"/>
<evidence type="ECO:0000313" key="4">
    <source>
        <dbReference type="Proteomes" id="UP000577408"/>
    </source>
</evidence>
<evidence type="ECO:0000256" key="1">
    <source>
        <dbReference type="ARBA" id="ARBA00007637"/>
    </source>
</evidence>
<dbReference type="Pfam" id="PF01370">
    <property type="entry name" value="Epimerase"/>
    <property type="match status" value="1"/>
</dbReference>
<name>A0A7H0KBN5_9CORY</name>
<dbReference type="Gene3D" id="3.40.50.720">
    <property type="entry name" value="NAD(P)-binding Rossmann-like Domain"/>
    <property type="match status" value="1"/>
</dbReference>
<organism evidence="3 4">
    <name type="scientific">Corynebacterium wankanglinii</name>
    <dbReference type="NCBI Taxonomy" id="2735136"/>
    <lineage>
        <taxon>Bacteria</taxon>
        <taxon>Bacillati</taxon>
        <taxon>Actinomycetota</taxon>
        <taxon>Actinomycetes</taxon>
        <taxon>Mycobacteriales</taxon>
        <taxon>Corynebacteriaceae</taxon>
        <taxon>Corynebacterium</taxon>
    </lineage>
</organism>
<keyword evidence="4" id="KW-1185">Reference proteome</keyword>
<protein>
    <submittedName>
        <fullName evidence="3">NAD-dependent epimerase/dehydratase family protein</fullName>
    </submittedName>
</protein>
<reference evidence="3 4" key="1">
    <citation type="submission" date="2020-05" db="EMBL/GenBank/DDBJ databases">
        <title>Descriptions of Corynebacterium xxxx sp. nov., Corynebacterium yyyy sp. nov. and Corynebacterium zzzz sp. nov.</title>
        <authorList>
            <person name="Zhang G."/>
        </authorList>
    </citation>
    <scope>NUCLEOTIDE SEQUENCE [LARGE SCALE GENOMIC DNA]</scope>
    <source>
        <strain evidence="4">zg-913</strain>
    </source>
</reference>
<accession>A0A7H0KBN5</accession>
<feature type="domain" description="NAD-dependent epimerase/dehydratase" evidence="2">
    <location>
        <begin position="3"/>
        <end position="291"/>
    </location>
</feature>